<accession>A0A1E4SCP7</accession>
<dbReference type="Gene3D" id="3.60.20.30">
    <property type="entry name" value="(Glycosyl)asparaginase"/>
    <property type="match status" value="1"/>
</dbReference>
<dbReference type="InterPro" id="IPR029055">
    <property type="entry name" value="Ntn_hydrolases_N"/>
</dbReference>
<dbReference type="OrthoDB" id="77601at2759"/>
<dbReference type="InterPro" id="IPR000246">
    <property type="entry name" value="Peptidase_T2"/>
</dbReference>
<dbReference type="GO" id="GO:0005737">
    <property type="term" value="C:cytoplasm"/>
    <property type="evidence" value="ECO:0007669"/>
    <property type="project" value="TreeGrafter"/>
</dbReference>
<evidence type="ECO:0000313" key="4">
    <source>
        <dbReference type="Proteomes" id="UP000094285"/>
    </source>
</evidence>
<evidence type="ECO:0000313" key="3">
    <source>
        <dbReference type="EMBL" id="ODV77238.1"/>
    </source>
</evidence>
<feature type="active site" description="Nucleophile" evidence="1">
    <location>
        <position position="163"/>
    </location>
</feature>
<keyword evidence="3" id="KW-0378">Hydrolase</keyword>
<gene>
    <name evidence="3" type="ORF">CANTADRAFT_27142</name>
</gene>
<dbReference type="Proteomes" id="UP000094285">
    <property type="component" value="Unassembled WGS sequence"/>
</dbReference>
<name>A0A1E4SCP7_9ASCO</name>
<dbReference type="GO" id="GO:0051604">
    <property type="term" value="P:protein maturation"/>
    <property type="evidence" value="ECO:0007669"/>
    <property type="project" value="TreeGrafter"/>
</dbReference>
<dbReference type="RefSeq" id="XP_020062360.1">
    <property type="nucleotide sequence ID" value="XM_020208010.1"/>
</dbReference>
<proteinExistence type="predicted"/>
<dbReference type="SUPFAM" id="SSF56235">
    <property type="entry name" value="N-terminal nucleophile aminohydrolases (Ntn hydrolases)"/>
    <property type="match status" value="1"/>
</dbReference>
<dbReference type="GO" id="GO:0004298">
    <property type="term" value="F:threonine-type endopeptidase activity"/>
    <property type="evidence" value="ECO:0007669"/>
    <property type="project" value="InterPro"/>
</dbReference>
<dbReference type="Pfam" id="PF01112">
    <property type="entry name" value="Asparaginase_2"/>
    <property type="match status" value="1"/>
</dbReference>
<dbReference type="EMBL" id="KV453915">
    <property type="protein sequence ID" value="ODV77238.1"/>
    <property type="molecule type" value="Genomic_DNA"/>
</dbReference>
<feature type="site" description="Cleavage; by autolysis" evidence="2">
    <location>
        <begin position="162"/>
        <end position="163"/>
    </location>
</feature>
<dbReference type="InterPro" id="IPR037464">
    <property type="entry name" value="Taspase1"/>
</dbReference>
<dbReference type="AlphaFoldDB" id="A0A1E4SCP7"/>
<dbReference type="PANTHER" id="PTHR10188:SF8">
    <property type="entry name" value="THREONINE ASPARTASE 1"/>
    <property type="match status" value="1"/>
</dbReference>
<dbReference type="PANTHER" id="PTHR10188">
    <property type="entry name" value="L-ASPARAGINASE"/>
    <property type="match status" value="1"/>
</dbReference>
<dbReference type="STRING" id="984487.A0A1E4SCP7"/>
<evidence type="ECO:0000256" key="1">
    <source>
        <dbReference type="PIRSR" id="PIRSR600246-1"/>
    </source>
</evidence>
<protein>
    <submittedName>
        <fullName evidence="3">N-terminal nucleophile aminohydrolase</fullName>
    </submittedName>
</protein>
<dbReference type="CDD" id="cd04514">
    <property type="entry name" value="Taspase1_like"/>
    <property type="match status" value="1"/>
</dbReference>
<organism evidence="3 4">
    <name type="scientific">Suhomyces tanzawaensis NRRL Y-17324</name>
    <dbReference type="NCBI Taxonomy" id="984487"/>
    <lineage>
        <taxon>Eukaryota</taxon>
        <taxon>Fungi</taxon>
        <taxon>Dikarya</taxon>
        <taxon>Ascomycota</taxon>
        <taxon>Saccharomycotina</taxon>
        <taxon>Pichiomycetes</taxon>
        <taxon>Debaryomycetaceae</taxon>
        <taxon>Suhomyces</taxon>
    </lineage>
</organism>
<sequence>MDILLIHIGAGNHSQAKNQQYLKLLRQALATEDFVASSKVIEASKLTNTGYGSSLNYLGVVECDASFIRHENGKVDMGSFAAMEGSLYPISDTIGRFELVWSKYSSMASYGLTKPIALTDSSYKKSMDLVSDLKCHNLVLKEAEKYYKAYINQLKGPAEVSDTVGVLQIKNGTTIIGTSSGGNFFKFPGRIGCAGVIGAAIDFKRRDRLELSCMCSGNGEDIIMMKLAHEITNHTFQDDDYGEELVQLIRNIADKYQLLAVDSKGITCIYVGAILVIHNTVTGDKKLIYCHSTESFYFGFKSSQQKPQVVRSTLTSPDRAGKTFAYGECKI</sequence>
<reference evidence="4" key="1">
    <citation type="submission" date="2016-05" db="EMBL/GenBank/DDBJ databases">
        <title>Comparative genomics of biotechnologically important yeasts.</title>
        <authorList>
            <consortium name="DOE Joint Genome Institute"/>
            <person name="Riley R."/>
            <person name="Haridas S."/>
            <person name="Wolfe K.H."/>
            <person name="Lopes M.R."/>
            <person name="Hittinger C.T."/>
            <person name="Goker M."/>
            <person name="Salamov A."/>
            <person name="Wisecaver J."/>
            <person name="Long T.M."/>
            <person name="Aerts A.L."/>
            <person name="Barry K."/>
            <person name="Choi C."/>
            <person name="Clum A."/>
            <person name="Coughlan A.Y."/>
            <person name="Deshpande S."/>
            <person name="Douglass A.P."/>
            <person name="Hanson S.J."/>
            <person name="Klenk H.-P."/>
            <person name="Labutti K."/>
            <person name="Lapidus A."/>
            <person name="Lindquist E."/>
            <person name="Lipzen A."/>
            <person name="Meier-Kolthoff J.P."/>
            <person name="Ohm R.A."/>
            <person name="Otillar R.P."/>
            <person name="Pangilinan J."/>
            <person name="Peng Y."/>
            <person name="Rokas A."/>
            <person name="Rosa C.A."/>
            <person name="Scheuner C."/>
            <person name="Sibirny A.A."/>
            <person name="Slot J.C."/>
            <person name="Stielow J.B."/>
            <person name="Sun H."/>
            <person name="Kurtzman C.P."/>
            <person name="Blackwell M."/>
            <person name="Grigoriev I.V."/>
            <person name="Jeffries T.W."/>
        </authorList>
    </citation>
    <scope>NUCLEOTIDE SEQUENCE [LARGE SCALE GENOMIC DNA]</scope>
    <source>
        <strain evidence="4">NRRL Y-17324</strain>
    </source>
</reference>
<dbReference type="GeneID" id="30982147"/>
<evidence type="ECO:0000256" key="2">
    <source>
        <dbReference type="PIRSR" id="PIRSR600246-3"/>
    </source>
</evidence>
<keyword evidence="4" id="KW-1185">Reference proteome</keyword>